<name>A0A158KMA8_9BURK</name>
<dbReference type="InterPro" id="IPR003593">
    <property type="entry name" value="AAA+_ATPase"/>
</dbReference>
<evidence type="ECO:0000256" key="6">
    <source>
        <dbReference type="ARBA" id="ARBA00022840"/>
    </source>
</evidence>
<gene>
    <name evidence="11" type="ORF">AWB74_06208</name>
</gene>
<dbReference type="GO" id="GO:0005524">
    <property type="term" value="F:ATP binding"/>
    <property type="evidence" value="ECO:0007669"/>
    <property type="project" value="UniProtKB-KW"/>
</dbReference>
<feature type="transmembrane region" description="Helical" evidence="9">
    <location>
        <begin position="218"/>
        <end position="239"/>
    </location>
</feature>
<feature type="transmembrane region" description="Helical" evidence="9">
    <location>
        <begin position="98"/>
        <end position="115"/>
    </location>
</feature>
<evidence type="ECO:0000256" key="4">
    <source>
        <dbReference type="ARBA" id="ARBA00022741"/>
    </source>
</evidence>
<dbReference type="InterPro" id="IPR025669">
    <property type="entry name" value="AAA_dom"/>
</dbReference>
<dbReference type="RefSeq" id="WP_087039308.1">
    <property type="nucleotide sequence ID" value="NZ_FCOM02000041.1"/>
</dbReference>
<dbReference type="EMBL" id="FCOM02000041">
    <property type="protein sequence ID" value="SAL82267.1"/>
    <property type="molecule type" value="Genomic_DNA"/>
</dbReference>
<feature type="transmembrane region" description="Helical" evidence="9">
    <location>
        <begin position="160"/>
        <end position="177"/>
    </location>
</feature>
<dbReference type="SMART" id="SM00382">
    <property type="entry name" value="AAA"/>
    <property type="match status" value="1"/>
</dbReference>
<dbReference type="EC" id="2.7.10.2" evidence="2"/>
<dbReference type="NCBIfam" id="TIGR01007">
    <property type="entry name" value="eps_fam"/>
    <property type="match status" value="1"/>
</dbReference>
<feature type="transmembrane region" description="Helical" evidence="9">
    <location>
        <begin position="54"/>
        <end position="86"/>
    </location>
</feature>
<evidence type="ECO:0000256" key="7">
    <source>
        <dbReference type="ARBA" id="ARBA00023137"/>
    </source>
</evidence>
<feature type="transmembrane region" description="Helical" evidence="9">
    <location>
        <begin position="184"/>
        <end position="212"/>
    </location>
</feature>
<dbReference type="Proteomes" id="UP000055019">
    <property type="component" value="Unassembled WGS sequence"/>
</dbReference>
<feature type="transmembrane region" description="Helical" evidence="9">
    <location>
        <begin position="342"/>
        <end position="360"/>
    </location>
</feature>
<accession>A0A158KMA8</accession>
<comment type="caution">
    <text evidence="11">The sequence shown here is derived from an EMBL/GenBank/DDBJ whole genome shotgun (WGS) entry which is preliminary data.</text>
</comment>
<evidence type="ECO:0000256" key="9">
    <source>
        <dbReference type="SAM" id="Phobius"/>
    </source>
</evidence>
<keyword evidence="12" id="KW-1185">Reference proteome</keyword>
<dbReference type="GO" id="GO:0004715">
    <property type="term" value="F:non-membrane spanning protein tyrosine kinase activity"/>
    <property type="evidence" value="ECO:0007669"/>
    <property type="project" value="UniProtKB-EC"/>
</dbReference>
<organism evidence="11 12">
    <name type="scientific">Caballeronia arvi</name>
    <dbReference type="NCBI Taxonomy" id="1777135"/>
    <lineage>
        <taxon>Bacteria</taxon>
        <taxon>Pseudomonadati</taxon>
        <taxon>Pseudomonadota</taxon>
        <taxon>Betaproteobacteria</taxon>
        <taxon>Burkholderiales</taxon>
        <taxon>Burkholderiaceae</taxon>
        <taxon>Caballeronia</taxon>
    </lineage>
</organism>
<keyword evidence="4" id="KW-0547">Nucleotide-binding</keyword>
<evidence type="ECO:0000313" key="11">
    <source>
        <dbReference type="EMBL" id="SAL82267.1"/>
    </source>
</evidence>
<evidence type="ECO:0000256" key="3">
    <source>
        <dbReference type="ARBA" id="ARBA00022679"/>
    </source>
</evidence>
<dbReference type="PANTHER" id="PTHR32309:SF13">
    <property type="entry name" value="FERRIC ENTEROBACTIN TRANSPORT PROTEIN FEPE"/>
    <property type="match status" value="1"/>
</dbReference>
<sequence length="602" mass="66663">MYSRIVSILFYMFFTCVIFNPRVNGFTIYFYLFVPFLDPSFLRFLTSTARSWSGPLLVAVAVSLLGSPSVAVRVVSIAICIGYLMYTMGRHICYLHHWMAINVAFAIVQFGLYYVDKGLAAQLGPTLLARTIWGQYATATYSNFYEIFYFARASGFSREAGFFSSLLVSSLIAHLLTEKVNKRIVAMYCVGLFICFSKSSLFIFIFLALFPFRQKLRLIHPLLVLTVFIGVVGLTGLYLESHTFFGSTTFSHRLGGYPFMLQEKLEDLLGGVTAEYVRSHYMYMPSFRLIEYELSSGVPFAGLPANVAEMGLFSALLLFGVVAFTASDGFVMLLLLLLTSTVSLTTVSSFVCIAYLILYWPRFAAFRAKRTWFMQERFVLSPLGRSDFRRKKTIRFASAPWKRKVLVVTGPAPRSGKTFVAVNLAGINTAAGKRVLLMDGDLRRGRIGFLFGLSGRTGLAQVLDGQVDVDRVIRSVGTSGGLDVIPAGDLLTDPVQLLANGRLAQLLRQLAPRYDLIIIDTPAMLLANDACLAAPLAGSTVLVADSGPRVERELDETVKQLDRIGANTIGVILNAMPGPSEEPTRTYVGRVAARRRRASMPF</sequence>
<proteinExistence type="inferred from homology"/>
<keyword evidence="9" id="KW-0812">Transmembrane</keyword>
<comment type="similarity">
    <text evidence="1">Belongs to the CpsD/CapB family.</text>
</comment>
<keyword evidence="5" id="KW-0418">Kinase</keyword>
<keyword evidence="9" id="KW-0472">Membrane</keyword>
<feature type="transmembrane region" description="Helical" evidence="9">
    <location>
        <begin position="9"/>
        <end position="34"/>
    </location>
</feature>
<keyword evidence="7" id="KW-0829">Tyrosine-protein kinase</keyword>
<dbReference type="OrthoDB" id="788359at2"/>
<reference evidence="11" key="1">
    <citation type="submission" date="2016-01" db="EMBL/GenBank/DDBJ databases">
        <authorList>
            <person name="Peeters C."/>
        </authorList>
    </citation>
    <scope>NUCLEOTIDE SEQUENCE [LARGE SCALE GENOMIC DNA]</scope>
    <source>
        <strain evidence="11">LMG 29317</strain>
    </source>
</reference>
<dbReference type="InterPro" id="IPR027417">
    <property type="entry name" value="P-loop_NTPase"/>
</dbReference>
<evidence type="ECO:0000256" key="8">
    <source>
        <dbReference type="ARBA" id="ARBA00051245"/>
    </source>
</evidence>
<keyword evidence="3" id="KW-0808">Transferase</keyword>
<protein>
    <recommendedName>
        <fullName evidence="2">non-specific protein-tyrosine kinase</fullName>
        <ecNumber evidence="2">2.7.10.2</ecNumber>
    </recommendedName>
</protein>
<feature type="transmembrane region" description="Helical" evidence="9">
    <location>
        <begin position="312"/>
        <end position="336"/>
    </location>
</feature>
<evidence type="ECO:0000256" key="1">
    <source>
        <dbReference type="ARBA" id="ARBA00007316"/>
    </source>
</evidence>
<dbReference type="PANTHER" id="PTHR32309">
    <property type="entry name" value="TYROSINE-PROTEIN KINASE"/>
    <property type="match status" value="1"/>
</dbReference>
<dbReference type="InterPro" id="IPR005702">
    <property type="entry name" value="Wzc-like_C"/>
</dbReference>
<evidence type="ECO:0000313" key="12">
    <source>
        <dbReference type="Proteomes" id="UP000055019"/>
    </source>
</evidence>
<evidence type="ECO:0000256" key="5">
    <source>
        <dbReference type="ARBA" id="ARBA00022777"/>
    </source>
</evidence>
<feature type="domain" description="AAA+ ATPase" evidence="10">
    <location>
        <begin position="402"/>
        <end position="565"/>
    </location>
</feature>
<dbReference type="GO" id="GO:0005886">
    <property type="term" value="C:plasma membrane"/>
    <property type="evidence" value="ECO:0007669"/>
    <property type="project" value="TreeGrafter"/>
</dbReference>
<dbReference type="AlphaFoldDB" id="A0A158KMA8"/>
<dbReference type="Pfam" id="PF13614">
    <property type="entry name" value="AAA_31"/>
    <property type="match status" value="1"/>
</dbReference>
<dbReference type="Gene3D" id="3.40.50.300">
    <property type="entry name" value="P-loop containing nucleotide triphosphate hydrolases"/>
    <property type="match status" value="1"/>
</dbReference>
<comment type="catalytic activity">
    <reaction evidence="8">
        <text>L-tyrosyl-[protein] + ATP = O-phospho-L-tyrosyl-[protein] + ADP + H(+)</text>
        <dbReference type="Rhea" id="RHEA:10596"/>
        <dbReference type="Rhea" id="RHEA-COMP:10136"/>
        <dbReference type="Rhea" id="RHEA-COMP:20101"/>
        <dbReference type="ChEBI" id="CHEBI:15378"/>
        <dbReference type="ChEBI" id="CHEBI:30616"/>
        <dbReference type="ChEBI" id="CHEBI:46858"/>
        <dbReference type="ChEBI" id="CHEBI:61978"/>
        <dbReference type="ChEBI" id="CHEBI:456216"/>
        <dbReference type="EC" id="2.7.10.2"/>
    </reaction>
</comment>
<evidence type="ECO:0000256" key="2">
    <source>
        <dbReference type="ARBA" id="ARBA00011903"/>
    </source>
</evidence>
<keyword evidence="9" id="KW-1133">Transmembrane helix</keyword>
<dbReference type="CDD" id="cd05387">
    <property type="entry name" value="BY-kinase"/>
    <property type="match status" value="1"/>
</dbReference>
<dbReference type="InterPro" id="IPR050445">
    <property type="entry name" value="Bact_polysacc_biosynth/exp"/>
</dbReference>
<evidence type="ECO:0000259" key="10">
    <source>
        <dbReference type="SMART" id="SM00382"/>
    </source>
</evidence>
<dbReference type="SUPFAM" id="SSF52540">
    <property type="entry name" value="P-loop containing nucleoside triphosphate hydrolases"/>
    <property type="match status" value="1"/>
</dbReference>
<keyword evidence="6" id="KW-0067">ATP-binding</keyword>